<evidence type="ECO:0000313" key="4">
    <source>
        <dbReference type="Proteomes" id="UP000807825"/>
    </source>
</evidence>
<dbReference type="AlphaFoldDB" id="A0A9D6Z2Z3"/>
<reference evidence="3" key="1">
    <citation type="submission" date="2020-07" db="EMBL/GenBank/DDBJ databases">
        <title>Huge and variable diversity of episymbiotic CPR bacteria and DPANN archaea in groundwater ecosystems.</title>
        <authorList>
            <person name="He C.Y."/>
            <person name="Keren R."/>
            <person name="Whittaker M."/>
            <person name="Farag I.F."/>
            <person name="Doudna J."/>
            <person name="Cate J.H.D."/>
            <person name="Banfield J.F."/>
        </authorList>
    </citation>
    <scope>NUCLEOTIDE SEQUENCE</scope>
    <source>
        <strain evidence="3">NC_groundwater_1664_Pr3_B-0.1um_52_9</strain>
    </source>
</reference>
<dbReference type="PANTHER" id="PTHR33376:SF15">
    <property type="entry name" value="BLL6794 PROTEIN"/>
    <property type="match status" value="1"/>
</dbReference>
<dbReference type="SUPFAM" id="SSF53850">
    <property type="entry name" value="Periplasmic binding protein-like II"/>
    <property type="match status" value="1"/>
</dbReference>
<evidence type="ECO:0000256" key="2">
    <source>
        <dbReference type="SAM" id="SignalP"/>
    </source>
</evidence>
<comment type="caution">
    <text evidence="3">The sequence shown here is derived from an EMBL/GenBank/DDBJ whole genome shotgun (WGS) entry which is preliminary data.</text>
</comment>
<name>A0A9D6Z2Z3_9BACT</name>
<feature type="signal peptide" evidence="2">
    <location>
        <begin position="1"/>
        <end position="26"/>
    </location>
</feature>
<accession>A0A9D6Z2Z3</accession>
<dbReference type="InterPro" id="IPR038404">
    <property type="entry name" value="TRAP_DctP_sf"/>
</dbReference>
<protein>
    <submittedName>
        <fullName evidence="3">TRAP transporter substrate-binding protein</fullName>
    </submittedName>
</protein>
<dbReference type="PANTHER" id="PTHR33376">
    <property type="match status" value="1"/>
</dbReference>
<organism evidence="3 4">
    <name type="scientific">Desulfomonile tiedjei</name>
    <dbReference type="NCBI Taxonomy" id="2358"/>
    <lineage>
        <taxon>Bacteria</taxon>
        <taxon>Pseudomonadati</taxon>
        <taxon>Thermodesulfobacteriota</taxon>
        <taxon>Desulfomonilia</taxon>
        <taxon>Desulfomonilales</taxon>
        <taxon>Desulfomonilaceae</taxon>
        <taxon>Desulfomonile</taxon>
    </lineage>
</organism>
<gene>
    <name evidence="3" type="ORF">HY912_06215</name>
</gene>
<sequence length="354" mass="39009">MKKIIWLFGAVLVSSVLLLGSAPVLAQSESTLNLKFSTWHPPASREVTTVWTPMLEELKKRSNGRITYTLYAGGALGKGPEHFDIVKKGLSDMGYFTATWTPGRFPLTDVLSLAAWVDGKDLATSIGNEMAQKMLDKEFQDVKVLELNGCIQAFLWTTKPIRSLADLKGKKIRSPGGMQTSYIKALGAEPVFMPLGDVYMAMDTGTIDGLVTCPPLILAFKLHEVAKHAVKATFGCVSEGVVMNKKTWDKTPPDLQKIIMEVVGNPFATTHGLDKATYAKMMDELKGKGATIYELPKEEEAKWFNEFQTATKNWAAEMEKQGHAGKEAVIMYNDIAKKYGTECVAFPSEWAGKK</sequence>
<dbReference type="EMBL" id="JACRDE010000178">
    <property type="protein sequence ID" value="MBI5249072.1"/>
    <property type="molecule type" value="Genomic_DNA"/>
</dbReference>
<evidence type="ECO:0000256" key="1">
    <source>
        <dbReference type="ARBA" id="ARBA00022729"/>
    </source>
</evidence>
<keyword evidence="1 2" id="KW-0732">Signal</keyword>
<dbReference type="Pfam" id="PF03480">
    <property type="entry name" value="DctP"/>
    <property type="match status" value="1"/>
</dbReference>
<dbReference type="Gene3D" id="3.40.190.170">
    <property type="entry name" value="Bacterial extracellular solute-binding protein, family 7"/>
    <property type="match status" value="1"/>
</dbReference>
<evidence type="ECO:0000313" key="3">
    <source>
        <dbReference type="EMBL" id="MBI5249072.1"/>
    </source>
</evidence>
<dbReference type="GO" id="GO:0055085">
    <property type="term" value="P:transmembrane transport"/>
    <property type="evidence" value="ECO:0007669"/>
    <property type="project" value="InterPro"/>
</dbReference>
<dbReference type="Proteomes" id="UP000807825">
    <property type="component" value="Unassembled WGS sequence"/>
</dbReference>
<feature type="chain" id="PRO_5039567950" evidence="2">
    <location>
        <begin position="27"/>
        <end position="354"/>
    </location>
</feature>
<dbReference type="NCBIfam" id="NF037995">
    <property type="entry name" value="TRAP_S1"/>
    <property type="match status" value="1"/>
</dbReference>
<dbReference type="InterPro" id="IPR018389">
    <property type="entry name" value="DctP_fam"/>
</dbReference>
<dbReference type="CDD" id="cd13665">
    <property type="entry name" value="PBP2_TRAP_Dctp3_4"/>
    <property type="match status" value="1"/>
</dbReference>
<proteinExistence type="predicted"/>